<dbReference type="GO" id="GO:0016787">
    <property type="term" value="F:hydrolase activity"/>
    <property type="evidence" value="ECO:0007669"/>
    <property type="project" value="UniProtKB-KW"/>
</dbReference>
<evidence type="ECO:0000256" key="6">
    <source>
        <dbReference type="ARBA" id="ARBA00022763"/>
    </source>
</evidence>
<keyword evidence="3" id="KW-0004">4Fe-4S</keyword>
<evidence type="ECO:0000256" key="14">
    <source>
        <dbReference type="ARBA" id="ARBA00023235"/>
    </source>
</evidence>
<dbReference type="InterPro" id="IPR057498">
    <property type="entry name" value="Rtel1_ARCH"/>
</dbReference>
<dbReference type="PANTHER" id="PTHR11472">
    <property type="entry name" value="DNA REPAIR DEAD HELICASE RAD3/XP-D SUBFAMILY MEMBER"/>
    <property type="match status" value="1"/>
</dbReference>
<dbReference type="Pfam" id="PF06733">
    <property type="entry name" value="DEAD_2"/>
    <property type="match status" value="1"/>
</dbReference>
<keyword evidence="9" id="KW-0067">ATP-binding</keyword>
<evidence type="ECO:0000256" key="13">
    <source>
        <dbReference type="ARBA" id="ARBA00023204"/>
    </source>
</evidence>
<reference evidence="21 22" key="1">
    <citation type="submission" date="2022-03" db="EMBL/GenBank/DDBJ databases">
        <authorList>
            <person name="Macdonald S."/>
            <person name="Ahmed S."/>
            <person name="Newling K."/>
        </authorList>
    </citation>
    <scope>NUCLEOTIDE SEQUENCE [LARGE SCALE GENOMIC DNA]</scope>
</reference>
<evidence type="ECO:0000313" key="22">
    <source>
        <dbReference type="Proteomes" id="UP001642260"/>
    </source>
</evidence>
<dbReference type="AlphaFoldDB" id="A0ABC8JQ00"/>
<comment type="caution">
    <text evidence="21">The sequence shown here is derived from an EMBL/GenBank/DDBJ whole genome shotgun (WGS) entry which is preliminary data.</text>
</comment>
<sequence length="949" mass="106928">MPVYCIRGIDVDFPLEAYPCQIIYMERVMESLQNKCHALLESPTGTGKTLCLLCATLAWRNSLGNNSDFDSQGRLPTIIYASRTHSQLRQVIKQLKICSYRPKMLVLGSRDQLCVNEQVNSLRGNALTNACHHLCKKRQCNHFNRLPDYLQNNPDIGHEPVDIEDLVNIGKVSGPCPYYLTREVHKDVDILFTPYNYLISNSYRNYLKVNWNSSVLIFDEAHNLEGLCANSASFDLPSVLLSACISEAQECVELASARRGSLDDESTNPENFVILKGLLLKLQELISEVPIPKKDEGFTKPGPYIYEMLRSLNITHETAPKLIGTVEDAAVLLDEEKQRTSTNAGSKLGIIVDMLKLIFRENGSNHADVYRVHVQELEQNSTDVIKGKVSRTLSWWCFNPGITMQEIAKKGVGSIILTSGTLSPMKSLARELNLEFPVRLENPHVVSSNQLWAGVVSTGPSGRALNSCYHNRDKPEYKQELGNVIVNFSRVVPDGLLVFFPSYYLMDRCITFWKDGSHKNSMTIWERICSLKKPVIEPKDSSLFPAAMQDFSEILQDKSISGAVFFAVCRGKVSEGLDFADSAGRAVVITGLPYARVTDPKVKLKRAFLDEQSRLANVKFPRSTPLSGSMWYSQEAARAVNQAIGRVIRHRHDYGAVIFCDERFEETSQKSKISGWIRPYVKCYSGYEEVISDLARFFLTEKSNIPARIVTEEEENDIVSALLPNESTTNIPAPTCGNSYVKDVGVVRNELRSRAAPSESNGNFVKWKGLTILQRKSKMPRIVKGEVMQACSSRKTRLVELSDEETQVEKRCEVECDSCRKEIPETGRLTSSNCYNTMGHVKKRKVQESQRSGSSSLSKEEWGDNKQASASAFLSQVKEKLNGEDYNKFVGYVQGLKKKKLKLVNVMESIVQMFSGTERDHLLMGFKDFVPVKYRPAYEQCIKMRKREA</sequence>
<evidence type="ECO:0000256" key="7">
    <source>
        <dbReference type="ARBA" id="ARBA00022801"/>
    </source>
</evidence>
<dbReference type="GO" id="GO:0004386">
    <property type="term" value="F:helicase activity"/>
    <property type="evidence" value="ECO:0007669"/>
    <property type="project" value="UniProtKB-KW"/>
</dbReference>
<name>A0ABC8JQ00_ERUVS</name>
<dbReference type="GO" id="GO:0051539">
    <property type="term" value="F:4 iron, 4 sulfur cluster binding"/>
    <property type="evidence" value="ECO:0007669"/>
    <property type="project" value="UniProtKB-KW"/>
</dbReference>
<dbReference type="PROSITE" id="PS51193">
    <property type="entry name" value="HELICASE_ATP_BIND_2"/>
    <property type="match status" value="1"/>
</dbReference>
<protein>
    <recommendedName>
        <fullName evidence="17">Regulator of telomere elongation helicase 1 homolog</fullName>
    </recommendedName>
</protein>
<evidence type="ECO:0000256" key="10">
    <source>
        <dbReference type="ARBA" id="ARBA00023004"/>
    </source>
</evidence>
<keyword evidence="13" id="KW-0234">DNA repair</keyword>
<dbReference type="EMBL" id="CAKOAT010131266">
    <property type="protein sequence ID" value="CAH8337055.1"/>
    <property type="molecule type" value="Genomic_DNA"/>
</dbReference>
<proteinExistence type="inferred from homology"/>
<gene>
    <name evidence="21" type="ORF">ERUC_LOCUS14072</name>
</gene>
<dbReference type="SMART" id="SM00488">
    <property type="entry name" value="DEXDc2"/>
    <property type="match status" value="1"/>
</dbReference>
<comment type="similarity">
    <text evidence="2">Belongs to the helicase family. RAD3/XPD subfamily.</text>
</comment>
<organism evidence="21 22">
    <name type="scientific">Eruca vesicaria subsp. sativa</name>
    <name type="common">Garden rocket</name>
    <name type="synonym">Eruca sativa</name>
    <dbReference type="NCBI Taxonomy" id="29727"/>
    <lineage>
        <taxon>Eukaryota</taxon>
        <taxon>Viridiplantae</taxon>
        <taxon>Streptophyta</taxon>
        <taxon>Embryophyta</taxon>
        <taxon>Tracheophyta</taxon>
        <taxon>Spermatophyta</taxon>
        <taxon>Magnoliopsida</taxon>
        <taxon>eudicotyledons</taxon>
        <taxon>Gunneridae</taxon>
        <taxon>Pentapetalae</taxon>
        <taxon>rosids</taxon>
        <taxon>malvids</taxon>
        <taxon>Brassicales</taxon>
        <taxon>Brassicaceae</taxon>
        <taxon>Brassiceae</taxon>
        <taxon>Eruca</taxon>
    </lineage>
</organism>
<evidence type="ECO:0000256" key="18">
    <source>
        <dbReference type="SAM" id="MobiDB-lite"/>
    </source>
</evidence>
<dbReference type="InterPro" id="IPR013020">
    <property type="entry name" value="Rad3/Chl1-like"/>
</dbReference>
<feature type="region of interest" description="Disordered" evidence="18">
    <location>
        <begin position="842"/>
        <end position="863"/>
    </location>
</feature>
<dbReference type="SMART" id="SM00487">
    <property type="entry name" value="DEXDc"/>
    <property type="match status" value="1"/>
</dbReference>
<accession>A0ABC8JQ00</accession>
<evidence type="ECO:0000256" key="17">
    <source>
        <dbReference type="ARBA" id="ARBA00073810"/>
    </source>
</evidence>
<dbReference type="PROSITE" id="PS51192">
    <property type="entry name" value="HELICASE_ATP_BIND_1"/>
    <property type="match status" value="1"/>
</dbReference>
<evidence type="ECO:0000256" key="11">
    <source>
        <dbReference type="ARBA" id="ARBA00023014"/>
    </source>
</evidence>
<dbReference type="GO" id="GO:0005634">
    <property type="term" value="C:nucleus"/>
    <property type="evidence" value="ECO:0007669"/>
    <property type="project" value="UniProtKB-SubCell"/>
</dbReference>
<dbReference type="SMART" id="SM00491">
    <property type="entry name" value="HELICc2"/>
    <property type="match status" value="1"/>
</dbReference>
<evidence type="ECO:0000256" key="15">
    <source>
        <dbReference type="ARBA" id="ARBA00023242"/>
    </source>
</evidence>
<comment type="catalytic activity">
    <reaction evidence="16">
        <text>ATP + H2O = ADP + phosphate + H(+)</text>
        <dbReference type="Rhea" id="RHEA:13065"/>
        <dbReference type="ChEBI" id="CHEBI:15377"/>
        <dbReference type="ChEBI" id="CHEBI:15378"/>
        <dbReference type="ChEBI" id="CHEBI:30616"/>
        <dbReference type="ChEBI" id="CHEBI:43474"/>
        <dbReference type="ChEBI" id="CHEBI:456216"/>
    </reaction>
</comment>
<evidence type="ECO:0000256" key="4">
    <source>
        <dbReference type="ARBA" id="ARBA00022723"/>
    </source>
</evidence>
<feature type="domain" description="Helicase ATP-binding" evidence="19">
    <location>
        <begin position="29"/>
        <end position="263"/>
    </location>
</feature>
<dbReference type="SUPFAM" id="SSF52540">
    <property type="entry name" value="P-loop containing nucleoside triphosphate hydrolases"/>
    <property type="match status" value="1"/>
</dbReference>
<evidence type="ECO:0000256" key="5">
    <source>
        <dbReference type="ARBA" id="ARBA00022741"/>
    </source>
</evidence>
<evidence type="ECO:0000259" key="19">
    <source>
        <dbReference type="PROSITE" id="PS51192"/>
    </source>
</evidence>
<dbReference type="Proteomes" id="UP001642260">
    <property type="component" value="Unassembled WGS sequence"/>
</dbReference>
<dbReference type="CDD" id="cd18788">
    <property type="entry name" value="SF2_C_XPD"/>
    <property type="match status" value="1"/>
</dbReference>
<keyword evidence="11" id="KW-0411">Iron-sulfur</keyword>
<dbReference type="InterPro" id="IPR036600">
    <property type="entry name" value="PAH_sf"/>
</dbReference>
<dbReference type="Pfam" id="PF23116">
    <property type="entry name" value="HHD_RTEL1"/>
    <property type="match status" value="1"/>
</dbReference>
<feature type="domain" description="Helicase ATP-binding" evidence="20">
    <location>
        <begin position="7"/>
        <end position="285"/>
    </location>
</feature>
<dbReference type="GO" id="GO:0046872">
    <property type="term" value="F:metal ion binding"/>
    <property type="evidence" value="ECO:0007669"/>
    <property type="project" value="UniProtKB-KW"/>
</dbReference>
<dbReference type="Pfam" id="PF13307">
    <property type="entry name" value="Helicase_C_2"/>
    <property type="match status" value="1"/>
</dbReference>
<dbReference type="InterPro" id="IPR045028">
    <property type="entry name" value="DinG/Rad3-like"/>
</dbReference>
<keyword evidence="4" id="KW-0479">Metal-binding</keyword>
<keyword evidence="10" id="KW-0408">Iron</keyword>
<dbReference type="GO" id="GO:0006281">
    <property type="term" value="P:DNA repair"/>
    <property type="evidence" value="ECO:0007669"/>
    <property type="project" value="UniProtKB-KW"/>
</dbReference>
<dbReference type="FunFam" id="3.40.50.300:FF:000431">
    <property type="entry name" value="Regulator of telomere elongation helicase 1"/>
    <property type="match status" value="1"/>
</dbReference>
<keyword evidence="12" id="KW-0238">DNA-binding</keyword>
<dbReference type="SUPFAM" id="SSF47762">
    <property type="entry name" value="PAH2 domain"/>
    <property type="match status" value="1"/>
</dbReference>
<dbReference type="InterPro" id="IPR006554">
    <property type="entry name" value="Helicase-like_DEXD_c2"/>
</dbReference>
<dbReference type="PANTHER" id="PTHR11472:SF34">
    <property type="entry name" value="REGULATOR OF TELOMERE ELONGATION HELICASE 1"/>
    <property type="match status" value="1"/>
</dbReference>
<keyword evidence="14" id="KW-0413">Isomerase</keyword>
<keyword evidence="22" id="KW-1185">Reference proteome</keyword>
<comment type="subcellular location">
    <subcellularLocation>
        <location evidence="1">Nucleus</location>
    </subcellularLocation>
</comment>
<keyword evidence="8" id="KW-0347">Helicase</keyword>
<dbReference type="NCBIfam" id="TIGR00604">
    <property type="entry name" value="rad3"/>
    <property type="match status" value="1"/>
</dbReference>
<dbReference type="InterPro" id="IPR027417">
    <property type="entry name" value="P-loop_NTPase"/>
</dbReference>
<keyword evidence="6" id="KW-0227">DNA damage</keyword>
<evidence type="ECO:0000259" key="20">
    <source>
        <dbReference type="PROSITE" id="PS51193"/>
    </source>
</evidence>
<keyword evidence="7" id="KW-0378">Hydrolase</keyword>
<dbReference type="FunFam" id="3.40.50.300:FF:001365">
    <property type="entry name" value="Regulator of telomere elongation helicase 1 homolog"/>
    <property type="match status" value="1"/>
</dbReference>
<evidence type="ECO:0000256" key="12">
    <source>
        <dbReference type="ARBA" id="ARBA00023125"/>
    </source>
</evidence>
<evidence type="ECO:0000256" key="16">
    <source>
        <dbReference type="ARBA" id="ARBA00049360"/>
    </source>
</evidence>
<dbReference type="CDD" id="cd17970">
    <property type="entry name" value="DEAHc_FancJ"/>
    <property type="match status" value="1"/>
</dbReference>
<evidence type="ECO:0000256" key="3">
    <source>
        <dbReference type="ARBA" id="ARBA00022485"/>
    </source>
</evidence>
<evidence type="ECO:0000256" key="1">
    <source>
        <dbReference type="ARBA" id="ARBA00004123"/>
    </source>
</evidence>
<keyword evidence="15" id="KW-0539">Nucleus</keyword>
<dbReference type="InterPro" id="IPR014013">
    <property type="entry name" value="Helic_SF1/SF2_ATP-bd_DinG/Rad3"/>
</dbReference>
<evidence type="ECO:0000313" key="21">
    <source>
        <dbReference type="EMBL" id="CAH8337055.1"/>
    </source>
</evidence>
<dbReference type="Gene3D" id="1.20.1160.20">
    <property type="match status" value="1"/>
</dbReference>
<dbReference type="InterPro" id="IPR014001">
    <property type="entry name" value="Helicase_ATP-bd"/>
</dbReference>
<dbReference type="Pfam" id="PF23109">
    <property type="entry name" value="ARCH_RTEL1"/>
    <property type="match status" value="1"/>
</dbReference>
<dbReference type="InterPro" id="IPR006555">
    <property type="entry name" value="ATP-dep_Helicase_C"/>
</dbReference>
<dbReference type="InterPro" id="IPR010614">
    <property type="entry name" value="RAD3-like_helicase_DEAD"/>
</dbReference>
<evidence type="ECO:0000256" key="9">
    <source>
        <dbReference type="ARBA" id="ARBA00022840"/>
    </source>
</evidence>
<dbReference type="GO" id="GO:0005524">
    <property type="term" value="F:ATP binding"/>
    <property type="evidence" value="ECO:0007669"/>
    <property type="project" value="UniProtKB-KW"/>
</dbReference>
<dbReference type="Gene3D" id="3.40.50.300">
    <property type="entry name" value="P-loop containing nucleotide triphosphate hydrolases"/>
    <property type="match status" value="2"/>
</dbReference>
<dbReference type="GO" id="GO:0003677">
    <property type="term" value="F:DNA binding"/>
    <property type="evidence" value="ECO:0007669"/>
    <property type="project" value="UniProtKB-KW"/>
</dbReference>
<evidence type="ECO:0000256" key="8">
    <source>
        <dbReference type="ARBA" id="ARBA00022806"/>
    </source>
</evidence>
<evidence type="ECO:0000256" key="2">
    <source>
        <dbReference type="ARBA" id="ARBA00009146"/>
    </source>
</evidence>
<keyword evidence="5" id="KW-0547">Nucleotide-binding</keyword>